<name>A0ABQ3XZD6_9ACTN</name>
<reference evidence="3 4" key="1">
    <citation type="submission" date="2021-01" db="EMBL/GenBank/DDBJ databases">
        <title>Whole genome shotgun sequence of Actinoplanes deccanensis NBRC 13994.</title>
        <authorList>
            <person name="Komaki H."/>
            <person name="Tamura T."/>
        </authorList>
    </citation>
    <scope>NUCLEOTIDE SEQUENCE [LARGE SCALE GENOMIC DNA]</scope>
    <source>
        <strain evidence="3 4">NBRC 13994</strain>
    </source>
</reference>
<evidence type="ECO:0008006" key="5">
    <source>
        <dbReference type="Google" id="ProtNLM"/>
    </source>
</evidence>
<keyword evidence="2" id="KW-0732">Signal</keyword>
<protein>
    <recommendedName>
        <fullName evidence="5">EccD-like transmembrane domain-containing protein</fullName>
    </recommendedName>
</protein>
<evidence type="ECO:0000313" key="4">
    <source>
        <dbReference type="Proteomes" id="UP000609879"/>
    </source>
</evidence>
<gene>
    <name evidence="3" type="ORF">Ade02nite_17390</name>
</gene>
<keyword evidence="1" id="KW-0472">Membrane</keyword>
<dbReference type="EMBL" id="BOMI01000028">
    <property type="protein sequence ID" value="GID73098.1"/>
    <property type="molecule type" value="Genomic_DNA"/>
</dbReference>
<proteinExistence type="predicted"/>
<feature type="transmembrane region" description="Helical" evidence="1">
    <location>
        <begin position="155"/>
        <end position="180"/>
    </location>
</feature>
<keyword evidence="4" id="KW-1185">Reference proteome</keyword>
<evidence type="ECO:0000256" key="1">
    <source>
        <dbReference type="SAM" id="Phobius"/>
    </source>
</evidence>
<dbReference type="Proteomes" id="UP000609879">
    <property type="component" value="Unassembled WGS sequence"/>
</dbReference>
<keyword evidence="1" id="KW-1133">Transmembrane helix</keyword>
<feature type="transmembrane region" description="Helical" evidence="1">
    <location>
        <begin position="130"/>
        <end position="148"/>
    </location>
</feature>
<accession>A0ABQ3XZD6</accession>
<feature type="transmembrane region" description="Helical" evidence="1">
    <location>
        <begin position="52"/>
        <end position="71"/>
    </location>
</feature>
<evidence type="ECO:0000313" key="3">
    <source>
        <dbReference type="EMBL" id="GID73098.1"/>
    </source>
</evidence>
<feature type="transmembrane region" description="Helical" evidence="1">
    <location>
        <begin position="200"/>
        <end position="217"/>
    </location>
</feature>
<sequence>MGSFPRLALALPAAASAAAWALGVTVFQPLSEPSGPGALGENNTYWARELRWAALLAAAIVAAVAAGLVTMTESPTDVEPRLQLGSALAGSLLALIAVGFSWRALPIAVLLGAAPWALRYTSPEPAMGRVIGVFALTVLLVVAVVGLAGRGSPVAVAAITAFALPVMLLPLVVLASVLQMGATFTVLAANPPVNDADSDLVLVLLAVPIGLALDRLLRACLQHRPAWSRNVPS</sequence>
<dbReference type="RefSeq" id="WP_203761025.1">
    <property type="nucleotide sequence ID" value="NZ_BAAABO010000029.1"/>
</dbReference>
<comment type="caution">
    <text evidence="3">The sequence shown here is derived from an EMBL/GenBank/DDBJ whole genome shotgun (WGS) entry which is preliminary data.</text>
</comment>
<feature type="transmembrane region" description="Helical" evidence="1">
    <location>
        <begin position="92"/>
        <end position="118"/>
    </location>
</feature>
<feature type="chain" id="PRO_5046338438" description="EccD-like transmembrane domain-containing protein" evidence="2">
    <location>
        <begin position="22"/>
        <end position="233"/>
    </location>
</feature>
<keyword evidence="1" id="KW-0812">Transmembrane</keyword>
<evidence type="ECO:0000256" key="2">
    <source>
        <dbReference type="SAM" id="SignalP"/>
    </source>
</evidence>
<feature type="signal peptide" evidence="2">
    <location>
        <begin position="1"/>
        <end position="21"/>
    </location>
</feature>
<organism evidence="3 4">
    <name type="scientific">Paractinoplanes deccanensis</name>
    <dbReference type="NCBI Taxonomy" id="113561"/>
    <lineage>
        <taxon>Bacteria</taxon>
        <taxon>Bacillati</taxon>
        <taxon>Actinomycetota</taxon>
        <taxon>Actinomycetes</taxon>
        <taxon>Micromonosporales</taxon>
        <taxon>Micromonosporaceae</taxon>
        <taxon>Paractinoplanes</taxon>
    </lineage>
</organism>